<dbReference type="EMBL" id="AQQR01000026">
    <property type="protein sequence ID" value="OWU67816.1"/>
    <property type="molecule type" value="Genomic_DNA"/>
</dbReference>
<gene>
    <name evidence="1" type="ORF">ATO3_25650</name>
</gene>
<protein>
    <submittedName>
        <fullName evidence="1">Uncharacterized protein</fullName>
    </submittedName>
</protein>
<name>A0A225NFQ8_9RHOB</name>
<comment type="caution">
    <text evidence="1">The sequence shown here is derived from an EMBL/GenBank/DDBJ whole genome shotgun (WGS) entry which is preliminary data.</text>
</comment>
<evidence type="ECO:0000313" key="1">
    <source>
        <dbReference type="EMBL" id="OWU67816.1"/>
    </source>
</evidence>
<dbReference type="Proteomes" id="UP000215377">
    <property type="component" value="Unassembled WGS sequence"/>
</dbReference>
<organism evidence="1 2">
    <name type="scientific">Marinibacterium profundimaris</name>
    <dbReference type="NCBI Taxonomy" id="1679460"/>
    <lineage>
        <taxon>Bacteria</taxon>
        <taxon>Pseudomonadati</taxon>
        <taxon>Pseudomonadota</taxon>
        <taxon>Alphaproteobacteria</taxon>
        <taxon>Rhodobacterales</taxon>
        <taxon>Paracoccaceae</taxon>
        <taxon>Marinibacterium</taxon>
    </lineage>
</organism>
<reference evidence="1 2" key="1">
    <citation type="submission" date="2013-04" db="EMBL/GenBank/DDBJ databases">
        <title>Oceanicola sp. 22II1-22F33 Genome Sequencing.</title>
        <authorList>
            <person name="Lai Q."/>
            <person name="Li G."/>
            <person name="Shao Z."/>
        </authorList>
    </citation>
    <scope>NUCLEOTIDE SEQUENCE [LARGE SCALE GENOMIC DNA]</scope>
    <source>
        <strain evidence="1 2">22II1-22F33</strain>
    </source>
</reference>
<dbReference type="AlphaFoldDB" id="A0A225NFQ8"/>
<keyword evidence="2" id="KW-1185">Reference proteome</keyword>
<proteinExistence type="predicted"/>
<evidence type="ECO:0000313" key="2">
    <source>
        <dbReference type="Proteomes" id="UP000215377"/>
    </source>
</evidence>
<sequence>MFTVTAQGKAAQREVFVDVRPCGDTRPFTDTVLHTGVGIERDQPVMLAFAKRDAPGRHFDISGIVRTAQQADDLLIAHEAVREAGGECRFGFQIGLHLGLRGKAPAGKAFKGFGNDRGERFVPDQQLAMSGHTFIAKARRCGETPVTVHGTGAHAVGGLFAVLLALVL</sequence>
<accession>A0A225NFQ8</accession>